<dbReference type="Proteomes" id="UP000431401">
    <property type="component" value="Unassembled WGS sequence"/>
</dbReference>
<keyword evidence="5" id="KW-1185">Reference proteome</keyword>
<dbReference type="InterPro" id="IPR003593">
    <property type="entry name" value="AAA+_ATPase"/>
</dbReference>
<evidence type="ECO:0000256" key="2">
    <source>
        <dbReference type="SAM" id="MobiDB-lite"/>
    </source>
</evidence>
<dbReference type="SMART" id="SM00382">
    <property type="entry name" value="AAA"/>
    <property type="match status" value="1"/>
</dbReference>
<comment type="caution">
    <text evidence="4">The sequence shown here is derived from an EMBL/GenBank/DDBJ whole genome shotgun (WGS) entry which is preliminary data.</text>
</comment>
<gene>
    <name evidence="4" type="primary">afsR_2</name>
    <name evidence="4" type="ORF">NRB56_29460</name>
</gene>
<name>A0A7K0DNP3_9NOCA</name>
<dbReference type="PROSITE" id="PS50005">
    <property type="entry name" value="TPR"/>
    <property type="match status" value="1"/>
</dbReference>
<dbReference type="PROSITE" id="PS50943">
    <property type="entry name" value="HTH_CROC1"/>
    <property type="match status" value="1"/>
</dbReference>
<dbReference type="GO" id="GO:0043531">
    <property type="term" value="F:ADP binding"/>
    <property type="evidence" value="ECO:0007669"/>
    <property type="project" value="InterPro"/>
</dbReference>
<evidence type="ECO:0000313" key="5">
    <source>
        <dbReference type="Proteomes" id="UP000431401"/>
    </source>
</evidence>
<dbReference type="Pfam" id="PF00931">
    <property type="entry name" value="NB-ARC"/>
    <property type="match status" value="1"/>
</dbReference>
<feature type="repeat" description="TPR" evidence="1">
    <location>
        <begin position="648"/>
        <end position="681"/>
    </location>
</feature>
<dbReference type="SUPFAM" id="SSF52540">
    <property type="entry name" value="P-loop containing nucleoside triphosphate hydrolases"/>
    <property type="match status" value="1"/>
</dbReference>
<dbReference type="InterPro" id="IPR011990">
    <property type="entry name" value="TPR-like_helical_dom_sf"/>
</dbReference>
<feature type="domain" description="HTH cro/C1-type" evidence="3">
    <location>
        <begin position="58"/>
        <end position="93"/>
    </location>
</feature>
<dbReference type="EMBL" id="WEGI01000006">
    <property type="protein sequence ID" value="MQY27363.1"/>
    <property type="molecule type" value="Genomic_DNA"/>
</dbReference>
<keyword evidence="1" id="KW-0802">TPR repeat</keyword>
<dbReference type="InterPro" id="IPR002182">
    <property type="entry name" value="NB-ARC"/>
</dbReference>
<organism evidence="4 5">
    <name type="scientific">Nocardia aurantia</name>
    <dbReference type="NCBI Taxonomy" id="2585199"/>
    <lineage>
        <taxon>Bacteria</taxon>
        <taxon>Bacillati</taxon>
        <taxon>Actinomycetota</taxon>
        <taxon>Actinomycetes</taxon>
        <taxon>Mycobacteriales</taxon>
        <taxon>Nocardiaceae</taxon>
        <taxon>Nocardia</taxon>
    </lineage>
</organism>
<dbReference type="InterPro" id="IPR027417">
    <property type="entry name" value="P-loop_NTPase"/>
</dbReference>
<dbReference type="OrthoDB" id="3362145at2"/>
<dbReference type="SMART" id="SM00028">
    <property type="entry name" value="TPR"/>
    <property type="match status" value="6"/>
</dbReference>
<dbReference type="SUPFAM" id="SSF48452">
    <property type="entry name" value="TPR-like"/>
    <property type="match status" value="2"/>
</dbReference>
<dbReference type="Pfam" id="PF13424">
    <property type="entry name" value="TPR_12"/>
    <property type="match status" value="2"/>
</dbReference>
<dbReference type="Pfam" id="PF13374">
    <property type="entry name" value="TPR_10"/>
    <property type="match status" value="1"/>
</dbReference>
<dbReference type="Gene3D" id="1.25.40.10">
    <property type="entry name" value="Tetratricopeptide repeat domain"/>
    <property type="match status" value="2"/>
</dbReference>
<evidence type="ECO:0000313" key="4">
    <source>
        <dbReference type="EMBL" id="MQY27363.1"/>
    </source>
</evidence>
<sequence length="878" mass="95233">MNHEPGSAGQQDLGAPDPRRVTDPASLVGELELLRMKAAYGTGRIRVSVDDLRRKLPDIPRSTLASYLSGRHFPSADILDRIVIALGASADQQRAWGEAWFAASESRAAHRWAVRNTVPVVTPRELPADITDFTGRQIQLRTLDSWSTGSGTGPTVVAIVGAAGAGKTALAVHWAQANSRRFPDGQIYIDLQGYDPQDRISPAEALAVLLRSLGVHPDEIPSDEAERAARYRTVLTDRRMVVLLDNARSVEHVRPLLPGTASCLVIVTSRESLAGLVARHGAKRIELEAMPVADAVSLLRALLDDRVDTERDAVLELIDRCARLPLTLRILAEHLAGRPAADLTAVAAEFARGNPLDHLEAGADPRTDVRSVFSWSLGHLDTDTIAIFRLLGSWPGHDFDPYIAAAMADLDLPRARRAVSALRRAHLVEQRGPHDRYGMHDLLRIYAGEQAERIPESDRQSSLQRLLDYFRHTISSAVDTIHVGAEDFRPSADSVGTPTPDFRDAESAASWLAAEQDNIVRLAIHAARHGHHGYAIDYVQSLNRDLYNGALHAEVSSILGPALDAARLRGDARGETYALNTMAAIHARRGDYAQSRDCSRAALSACRRAREQLSASGSAGLADSRLHQGAGSIRTAISKDVGFRIGEAVALNNLGTVYTRSGRYTEAAAFQAEALELLRDIGFRVIDAAVLVGLGDIRMRQGRYGQATTYCRQALVVALRAGHHAIEGIALTRLGEILTRQGRYVEAADRHREAGALAQRTENLGLAAEAANGLGETLHAIGEYTKALNCHTDAVIVARSIGHRHERARALTGIARAQRSLGRPQEARRHSEQALEIYRELDVPEDGEICVRSGGATGPVPRTGDRIPCTDVGGPKCR</sequence>
<dbReference type="InterPro" id="IPR001387">
    <property type="entry name" value="Cro/C1-type_HTH"/>
</dbReference>
<protein>
    <submittedName>
        <fullName evidence="4">Regulatory protein AfsR</fullName>
    </submittedName>
</protein>
<dbReference type="PRINTS" id="PR00364">
    <property type="entry name" value="DISEASERSIST"/>
</dbReference>
<proteinExistence type="predicted"/>
<dbReference type="PANTHER" id="PTHR47691:SF3">
    <property type="entry name" value="HTH-TYPE TRANSCRIPTIONAL REGULATOR RV0890C-RELATED"/>
    <property type="match status" value="1"/>
</dbReference>
<evidence type="ECO:0000259" key="3">
    <source>
        <dbReference type="PROSITE" id="PS50943"/>
    </source>
</evidence>
<dbReference type="PANTHER" id="PTHR47691">
    <property type="entry name" value="REGULATOR-RELATED"/>
    <property type="match status" value="1"/>
</dbReference>
<dbReference type="CDD" id="cd00093">
    <property type="entry name" value="HTH_XRE"/>
    <property type="match status" value="1"/>
</dbReference>
<dbReference type="AlphaFoldDB" id="A0A7K0DNP3"/>
<evidence type="ECO:0000256" key="1">
    <source>
        <dbReference type="PROSITE-ProRule" id="PRU00339"/>
    </source>
</evidence>
<reference evidence="4 5" key="1">
    <citation type="submission" date="2019-10" db="EMBL/GenBank/DDBJ databases">
        <title>Nocardia macrotermitis sp. nov. and Nocardia aurantia sp. nov., isolated from the gut of fungus growing-termite Macrotermes natalensis.</title>
        <authorList>
            <person name="Benndorf R."/>
            <person name="Schwitalla J."/>
            <person name="Martin K."/>
            <person name="De Beer W."/>
            <person name="Kaster A.-K."/>
            <person name="Vollmers J."/>
            <person name="Poulsen M."/>
            <person name="Beemelmanns C."/>
        </authorList>
    </citation>
    <scope>NUCLEOTIDE SEQUENCE [LARGE SCALE GENOMIC DNA]</scope>
    <source>
        <strain evidence="4 5">RB56</strain>
    </source>
</reference>
<dbReference type="InterPro" id="IPR019734">
    <property type="entry name" value="TPR_rpt"/>
</dbReference>
<accession>A0A7K0DNP3</accession>
<dbReference type="Gene3D" id="3.40.50.300">
    <property type="entry name" value="P-loop containing nucleotide triphosphate hydrolases"/>
    <property type="match status" value="1"/>
</dbReference>
<feature type="region of interest" description="Disordered" evidence="2">
    <location>
        <begin position="1"/>
        <end position="21"/>
    </location>
</feature>
<dbReference type="RefSeq" id="WP_153342432.1">
    <property type="nucleotide sequence ID" value="NZ_WEGI01000006.1"/>
</dbReference>